<reference evidence="2 3" key="1">
    <citation type="journal article" date="2015" name="Nature">
        <title>rRNA introns, odd ribosomes, and small enigmatic genomes across a large radiation of phyla.</title>
        <authorList>
            <person name="Brown C.T."/>
            <person name="Hug L.A."/>
            <person name="Thomas B.C."/>
            <person name="Sharon I."/>
            <person name="Castelle C.J."/>
            <person name="Singh A."/>
            <person name="Wilkins M.J."/>
            <person name="Williams K.H."/>
            <person name="Banfield J.F."/>
        </authorList>
    </citation>
    <scope>NUCLEOTIDE SEQUENCE [LARGE SCALE GENOMIC DNA]</scope>
</reference>
<feature type="chain" id="PRO_5002535859" evidence="1">
    <location>
        <begin position="21"/>
        <end position="222"/>
    </location>
</feature>
<protein>
    <submittedName>
        <fullName evidence="2">Uncharacterized protein</fullName>
    </submittedName>
</protein>
<organism evidence="2 3">
    <name type="scientific">Candidatus Magasanikbacteria bacterium GW2011_GWA2_42_32</name>
    <dbReference type="NCBI Taxonomy" id="1619039"/>
    <lineage>
        <taxon>Bacteria</taxon>
        <taxon>Candidatus Magasanikiibacteriota</taxon>
    </lineage>
</organism>
<comment type="caution">
    <text evidence="2">The sequence shown here is derived from an EMBL/GenBank/DDBJ whole genome shotgun (WGS) entry which is preliminary data.</text>
</comment>
<evidence type="ECO:0000256" key="1">
    <source>
        <dbReference type="SAM" id="SignalP"/>
    </source>
</evidence>
<dbReference type="Proteomes" id="UP000034837">
    <property type="component" value="Unassembled WGS sequence"/>
</dbReference>
<evidence type="ECO:0000313" key="2">
    <source>
        <dbReference type="EMBL" id="KKS57064.1"/>
    </source>
</evidence>
<sequence length="222" mass="22604">MKKVLFLSCFLIVLSFPLVASSLTMESTNFKVVTDVVNVGGGLSTSTNYQIINTSGEMGSQPTQSTSTNFIIDSGFFGADSATSLAVTLSTDSINFGTLSLSSVASASQTLTVSTNAVTGYTTTINDDGDLRSGSNVITDIPINGTVTAGTAGYGISTSGSAGKMNSTTTSTPLTTSSQIVASNSAAAGNEETIITYKAAVGSGTAYGTYSHIVTFTTMVNY</sequence>
<name>A0A0G1A802_9BACT</name>
<accession>A0A0G1A802</accession>
<keyword evidence="1" id="KW-0732">Signal</keyword>
<feature type="signal peptide" evidence="1">
    <location>
        <begin position="1"/>
        <end position="20"/>
    </location>
</feature>
<dbReference type="EMBL" id="LCDO01000003">
    <property type="protein sequence ID" value="KKS57064.1"/>
    <property type="molecule type" value="Genomic_DNA"/>
</dbReference>
<proteinExistence type="predicted"/>
<evidence type="ECO:0000313" key="3">
    <source>
        <dbReference type="Proteomes" id="UP000034837"/>
    </source>
</evidence>
<gene>
    <name evidence="2" type="ORF">UV20_C0003G0004</name>
</gene>
<dbReference type="AlphaFoldDB" id="A0A0G1A802"/>